<accession>A0A0A8YHK7</accession>
<reference evidence="1" key="1">
    <citation type="submission" date="2014-09" db="EMBL/GenBank/DDBJ databases">
        <authorList>
            <person name="Magalhaes I.L.F."/>
            <person name="Oliveira U."/>
            <person name="Santos F.R."/>
            <person name="Vidigal T.H.D.A."/>
            <person name="Brescovit A.D."/>
            <person name="Santos A.J."/>
        </authorList>
    </citation>
    <scope>NUCLEOTIDE SEQUENCE</scope>
    <source>
        <tissue evidence="1">Shoot tissue taken approximately 20 cm above the soil surface</tissue>
    </source>
</reference>
<protein>
    <submittedName>
        <fullName evidence="1">Uncharacterized protein</fullName>
    </submittedName>
</protein>
<name>A0A0A8YHK7_ARUDO</name>
<organism evidence="1">
    <name type="scientific">Arundo donax</name>
    <name type="common">Giant reed</name>
    <name type="synonym">Donax arundinaceus</name>
    <dbReference type="NCBI Taxonomy" id="35708"/>
    <lineage>
        <taxon>Eukaryota</taxon>
        <taxon>Viridiplantae</taxon>
        <taxon>Streptophyta</taxon>
        <taxon>Embryophyta</taxon>
        <taxon>Tracheophyta</taxon>
        <taxon>Spermatophyta</taxon>
        <taxon>Magnoliopsida</taxon>
        <taxon>Liliopsida</taxon>
        <taxon>Poales</taxon>
        <taxon>Poaceae</taxon>
        <taxon>PACMAD clade</taxon>
        <taxon>Arundinoideae</taxon>
        <taxon>Arundineae</taxon>
        <taxon>Arundo</taxon>
    </lineage>
</organism>
<sequence>MSKFMGSRDISFCFSS</sequence>
<reference evidence="1" key="2">
    <citation type="journal article" date="2015" name="Data Brief">
        <title>Shoot transcriptome of the giant reed, Arundo donax.</title>
        <authorList>
            <person name="Barrero R.A."/>
            <person name="Guerrero F.D."/>
            <person name="Moolhuijzen P."/>
            <person name="Goolsby J.A."/>
            <person name="Tidwell J."/>
            <person name="Bellgard S.E."/>
            <person name="Bellgard M.I."/>
        </authorList>
    </citation>
    <scope>NUCLEOTIDE SEQUENCE</scope>
    <source>
        <tissue evidence="1">Shoot tissue taken approximately 20 cm above the soil surface</tissue>
    </source>
</reference>
<proteinExistence type="predicted"/>
<dbReference type="AlphaFoldDB" id="A0A0A8YHK7"/>
<evidence type="ECO:0000313" key="1">
    <source>
        <dbReference type="EMBL" id="JAD26004.1"/>
    </source>
</evidence>
<dbReference type="EMBL" id="GBRH01271891">
    <property type="protein sequence ID" value="JAD26004.1"/>
    <property type="molecule type" value="Transcribed_RNA"/>
</dbReference>